<gene>
    <name evidence="2" type="ORF">FB465_4347</name>
</gene>
<feature type="transmembrane region" description="Helical" evidence="1">
    <location>
        <begin position="12"/>
        <end position="34"/>
    </location>
</feature>
<dbReference type="EMBL" id="VIVR01000001">
    <property type="protein sequence ID" value="TWE19233.1"/>
    <property type="molecule type" value="Genomic_DNA"/>
</dbReference>
<keyword evidence="1" id="KW-0812">Transmembrane</keyword>
<keyword evidence="1" id="KW-1133">Transmembrane helix</keyword>
<keyword evidence="3" id="KW-1185">Reference proteome</keyword>
<comment type="caution">
    <text evidence="2">The sequence shown here is derived from an EMBL/GenBank/DDBJ whole genome shotgun (WGS) entry which is preliminary data.</text>
</comment>
<dbReference type="RefSeq" id="WP_170290656.1">
    <property type="nucleotide sequence ID" value="NZ_BAAABR010000033.1"/>
</dbReference>
<sequence length="56" mass="6172">MLVRILGDSMLTAGGFATCYGTTVAVVSVTAVAARSPERRRDARDVLRILLRRRPR</sequence>
<evidence type="ECO:0000313" key="3">
    <source>
        <dbReference type="Proteomes" id="UP000318416"/>
    </source>
</evidence>
<evidence type="ECO:0000313" key="2">
    <source>
        <dbReference type="EMBL" id="TWE19233.1"/>
    </source>
</evidence>
<dbReference type="AlphaFoldDB" id="A0A561EUE1"/>
<dbReference type="Proteomes" id="UP000318416">
    <property type="component" value="Unassembled WGS sequence"/>
</dbReference>
<proteinExistence type="predicted"/>
<name>A0A561EUE1_9ACTN</name>
<keyword evidence="1" id="KW-0472">Membrane</keyword>
<protein>
    <submittedName>
        <fullName evidence="2">Uncharacterized protein</fullName>
    </submittedName>
</protein>
<organism evidence="2 3">
    <name type="scientific">Kitasatospora atroaurantiaca</name>
    <dbReference type="NCBI Taxonomy" id="285545"/>
    <lineage>
        <taxon>Bacteria</taxon>
        <taxon>Bacillati</taxon>
        <taxon>Actinomycetota</taxon>
        <taxon>Actinomycetes</taxon>
        <taxon>Kitasatosporales</taxon>
        <taxon>Streptomycetaceae</taxon>
        <taxon>Kitasatospora</taxon>
    </lineage>
</organism>
<evidence type="ECO:0000256" key="1">
    <source>
        <dbReference type="SAM" id="Phobius"/>
    </source>
</evidence>
<accession>A0A561EUE1</accession>
<reference evidence="2 3" key="1">
    <citation type="submission" date="2019-06" db="EMBL/GenBank/DDBJ databases">
        <title>Sequencing the genomes of 1000 actinobacteria strains.</title>
        <authorList>
            <person name="Klenk H.-P."/>
        </authorList>
    </citation>
    <scope>NUCLEOTIDE SEQUENCE [LARGE SCALE GENOMIC DNA]</scope>
    <source>
        <strain evidence="2 3">DSM 41649</strain>
    </source>
</reference>